<keyword evidence="2" id="KW-1185">Reference proteome</keyword>
<dbReference type="AlphaFoldDB" id="A0A0J0XBP6"/>
<evidence type="ECO:0000313" key="1">
    <source>
        <dbReference type="EMBL" id="KLT38495.1"/>
    </source>
</evidence>
<accession>A0A0J0XBP6</accession>
<gene>
    <name evidence="1" type="ORF">CC85DRAFT_289471</name>
</gene>
<organism evidence="1 2">
    <name type="scientific">Cutaneotrichosporon oleaginosum</name>
    <dbReference type="NCBI Taxonomy" id="879819"/>
    <lineage>
        <taxon>Eukaryota</taxon>
        <taxon>Fungi</taxon>
        <taxon>Dikarya</taxon>
        <taxon>Basidiomycota</taxon>
        <taxon>Agaricomycotina</taxon>
        <taxon>Tremellomycetes</taxon>
        <taxon>Trichosporonales</taxon>
        <taxon>Trichosporonaceae</taxon>
        <taxon>Cutaneotrichosporon</taxon>
    </lineage>
</organism>
<protein>
    <submittedName>
        <fullName evidence="1">Uncharacterized protein</fullName>
    </submittedName>
</protein>
<evidence type="ECO:0000313" key="2">
    <source>
        <dbReference type="Proteomes" id="UP000053611"/>
    </source>
</evidence>
<dbReference type="RefSeq" id="XP_018274986.1">
    <property type="nucleotide sequence ID" value="XM_018424651.1"/>
</dbReference>
<dbReference type="GeneID" id="28985254"/>
<dbReference type="Proteomes" id="UP000053611">
    <property type="component" value="Unassembled WGS sequence"/>
</dbReference>
<sequence length="232" mass="24898">MTWEAVFDAATFPRATLLDRRAVVGYLFPLPASTLDSSLPITLDAPPATLAQANAIALAWGHALAALVHDVVGLLDAPRALISDPPPPDGDMLRQTLAVTPAATPAWAPLMGAAHIQHRGVWDFTFPSAPAWARVAISVGSEVVLVVPRDMPLGAAAWAQVMRLALEVVDTGESSQEQEWDIASGLKPPMVNPVRITEARGAEARILPSDFESEEEVKKSKGTIFDRFRHAF</sequence>
<proteinExistence type="predicted"/>
<reference evidence="1 2" key="1">
    <citation type="submission" date="2015-03" db="EMBL/GenBank/DDBJ databases">
        <title>Genomics and transcriptomics of the oil-accumulating basidiomycete yeast T. oleaginosus allow insights into substrate utilization and the diverse evolutionary trajectories of mating systems in fungi.</title>
        <authorList>
            <consortium name="DOE Joint Genome Institute"/>
            <person name="Kourist R."/>
            <person name="Kracht O."/>
            <person name="Bracharz F."/>
            <person name="Lipzen A."/>
            <person name="Nolan M."/>
            <person name="Ohm R."/>
            <person name="Grigoriev I."/>
            <person name="Sun S."/>
            <person name="Heitman J."/>
            <person name="Bruck T."/>
            <person name="Nowrousian M."/>
        </authorList>
    </citation>
    <scope>NUCLEOTIDE SEQUENCE [LARGE SCALE GENOMIC DNA]</scope>
    <source>
        <strain evidence="1 2">IBC0246</strain>
    </source>
</reference>
<dbReference type="EMBL" id="KQ087301">
    <property type="protein sequence ID" value="KLT38495.1"/>
    <property type="molecule type" value="Genomic_DNA"/>
</dbReference>
<name>A0A0J0XBP6_9TREE</name>